<feature type="region of interest" description="Disordered" evidence="1">
    <location>
        <begin position="194"/>
        <end position="230"/>
    </location>
</feature>
<dbReference type="AlphaFoldDB" id="D2B1S7"/>
<keyword evidence="3" id="KW-1185">Reference proteome</keyword>
<dbReference type="Proteomes" id="UP000002029">
    <property type="component" value="Chromosome"/>
</dbReference>
<gene>
    <name evidence="2" type="ordered locus">Sros_4514</name>
</gene>
<feature type="region of interest" description="Disordered" evidence="1">
    <location>
        <begin position="87"/>
        <end position="151"/>
    </location>
</feature>
<name>D2B1S7_STRRD</name>
<evidence type="ECO:0000313" key="2">
    <source>
        <dbReference type="EMBL" id="ACZ87379.1"/>
    </source>
</evidence>
<feature type="compositionally biased region" description="Basic and acidic residues" evidence="1">
    <location>
        <begin position="1"/>
        <end position="23"/>
    </location>
</feature>
<dbReference type="EMBL" id="CP001814">
    <property type="protein sequence ID" value="ACZ87379.1"/>
    <property type="molecule type" value="Genomic_DNA"/>
</dbReference>
<feature type="compositionally biased region" description="Basic and acidic residues" evidence="1">
    <location>
        <begin position="216"/>
        <end position="230"/>
    </location>
</feature>
<evidence type="ECO:0000313" key="3">
    <source>
        <dbReference type="Proteomes" id="UP000002029"/>
    </source>
</evidence>
<dbReference type="KEGG" id="sro:Sros_4514"/>
<organism evidence="2 3">
    <name type="scientific">Streptosporangium roseum (strain ATCC 12428 / DSM 43021 / JCM 3005 / KCTC 9067 / NCIMB 10171 / NRRL 2505 / NI 9100)</name>
    <dbReference type="NCBI Taxonomy" id="479432"/>
    <lineage>
        <taxon>Bacteria</taxon>
        <taxon>Bacillati</taxon>
        <taxon>Actinomycetota</taxon>
        <taxon>Actinomycetes</taxon>
        <taxon>Streptosporangiales</taxon>
        <taxon>Streptosporangiaceae</taxon>
        <taxon>Streptosporangium</taxon>
    </lineage>
</organism>
<proteinExistence type="predicted"/>
<feature type="region of interest" description="Disordered" evidence="1">
    <location>
        <begin position="1"/>
        <end position="25"/>
    </location>
</feature>
<evidence type="ECO:0000256" key="1">
    <source>
        <dbReference type="SAM" id="MobiDB-lite"/>
    </source>
</evidence>
<protein>
    <submittedName>
        <fullName evidence="2">Uncharacterized protein</fullName>
    </submittedName>
</protein>
<accession>D2B1S7</accession>
<reference evidence="2 3" key="1">
    <citation type="journal article" date="2010" name="Stand. Genomic Sci.">
        <title>Complete genome sequence of Streptosporangium roseum type strain (NI 9100).</title>
        <authorList>
            <person name="Nolan M."/>
            <person name="Sikorski J."/>
            <person name="Jando M."/>
            <person name="Lucas S."/>
            <person name="Lapidus A."/>
            <person name="Glavina Del Rio T."/>
            <person name="Chen F."/>
            <person name="Tice H."/>
            <person name="Pitluck S."/>
            <person name="Cheng J.F."/>
            <person name="Chertkov O."/>
            <person name="Sims D."/>
            <person name="Meincke L."/>
            <person name="Brettin T."/>
            <person name="Han C."/>
            <person name="Detter J.C."/>
            <person name="Bruce D."/>
            <person name="Goodwin L."/>
            <person name="Land M."/>
            <person name="Hauser L."/>
            <person name="Chang Y.J."/>
            <person name="Jeffries C.D."/>
            <person name="Ivanova N."/>
            <person name="Mavromatis K."/>
            <person name="Mikhailova N."/>
            <person name="Chen A."/>
            <person name="Palaniappan K."/>
            <person name="Chain P."/>
            <person name="Rohde M."/>
            <person name="Goker M."/>
            <person name="Bristow J."/>
            <person name="Eisen J.A."/>
            <person name="Markowitz V."/>
            <person name="Hugenholtz P."/>
            <person name="Kyrpides N.C."/>
            <person name="Klenk H.P."/>
        </authorList>
    </citation>
    <scope>NUCLEOTIDE SEQUENCE [LARGE SCALE GENOMIC DNA]</scope>
    <source>
        <strain evidence="3">ATCC 12428 / DSM 43021 / JCM 3005 / NI 9100</strain>
    </source>
</reference>
<sequence>MRSGTRESERHEGAPGRGVRSDGENWGFAPPLSATAHLVCFRHEHTLAAASGEASSDFRSGYSPDATPGPGLTLGVGYSCTTPLGVVRSRSPSAPQPARQAGGRPPGRVIFPGTARPAGTVSGHQIAPAAAVPRRPSGLPSRDTGAGRSGCCSGCRCSSTTGRRGCSSFFVGLGDAGVAVAAALNEFAGRRGGCRQATGVRGDGDRTRRRCGCRRRRDDNRSQERRRTQSCRREDFPLRYGHDVSLPYPYMPGIRGDLRSCFGGAEHERSFP</sequence>
<dbReference type="STRING" id="479432.Sros_4514"/>
<dbReference type="HOGENOM" id="CLU_1022779_0_0_11"/>